<keyword evidence="2" id="KW-1185">Reference proteome</keyword>
<accession>A0ABT6G225</accession>
<dbReference type="Proteomes" id="UP001529085">
    <property type="component" value="Unassembled WGS sequence"/>
</dbReference>
<comment type="caution">
    <text evidence="1">The sequence shown here is derived from an EMBL/GenBank/DDBJ whole genome shotgun (WGS) entry which is preliminary data.</text>
</comment>
<evidence type="ECO:0000313" key="2">
    <source>
        <dbReference type="Proteomes" id="UP001529085"/>
    </source>
</evidence>
<reference evidence="1 2" key="1">
    <citation type="submission" date="2023-03" db="EMBL/GenBank/DDBJ databases">
        <title>Strain YYF002 represents a novel species in the genus Winogradskyella isolated from seawater.</title>
        <authorList>
            <person name="Fu Z.-Y."/>
        </authorList>
    </citation>
    <scope>NUCLEOTIDE SEQUENCE [LARGE SCALE GENOMIC DNA]</scope>
    <source>
        <strain evidence="1 2">YYF002</strain>
    </source>
</reference>
<evidence type="ECO:0000313" key="1">
    <source>
        <dbReference type="EMBL" id="MDG4716090.1"/>
    </source>
</evidence>
<dbReference type="RefSeq" id="WP_278005535.1">
    <property type="nucleotide sequence ID" value="NZ_JARSBN010000004.1"/>
</dbReference>
<proteinExistence type="predicted"/>
<dbReference type="EMBL" id="JARSBN010000004">
    <property type="protein sequence ID" value="MDG4716090.1"/>
    <property type="molecule type" value="Genomic_DNA"/>
</dbReference>
<gene>
    <name evidence="1" type="ORF">P7122_09420</name>
</gene>
<protein>
    <submittedName>
        <fullName evidence="1">Uncharacterized protein</fullName>
    </submittedName>
</protein>
<sequence>MYSLNEIKENYRRFSDSKIENIARNESKGLRKEVLHILKDEITRRNLNPNLINWVNTEAKSYEGLERKTLLKNIQSQSCPRCNSETKLYGFETNTVKSFLIAASIKRKEFILCMDCGKKEKLNAIIITFFAGWWSGSGFLRTPYYILTDIFNFLYIDKISKRILDKFIDRYNGSFRRYGANSTTITRLIDLKNKNAQ</sequence>
<name>A0ABT6G225_9FLAO</name>
<organism evidence="1 2">
    <name type="scientific">Winogradskyella marincola</name>
    <dbReference type="NCBI Taxonomy" id="3037795"/>
    <lineage>
        <taxon>Bacteria</taxon>
        <taxon>Pseudomonadati</taxon>
        <taxon>Bacteroidota</taxon>
        <taxon>Flavobacteriia</taxon>
        <taxon>Flavobacteriales</taxon>
        <taxon>Flavobacteriaceae</taxon>
        <taxon>Winogradskyella</taxon>
    </lineage>
</organism>